<feature type="transmembrane region" description="Helical" evidence="8">
    <location>
        <begin position="25"/>
        <end position="50"/>
    </location>
</feature>
<proteinExistence type="predicted"/>
<dbReference type="WBParaSite" id="SBAD_0001316501-mRNA-1">
    <property type="protein sequence ID" value="SBAD_0001316501-mRNA-1"/>
    <property type="gene ID" value="SBAD_0001316501"/>
</dbReference>
<evidence type="ECO:0000256" key="5">
    <source>
        <dbReference type="ARBA" id="ARBA00023136"/>
    </source>
</evidence>
<name>A0A183JA56_9BILA</name>
<dbReference type="PANTHER" id="PTHR45695:SF9">
    <property type="entry name" value="LEUCOKININ RECEPTOR"/>
    <property type="match status" value="1"/>
</dbReference>
<evidence type="ECO:0000256" key="3">
    <source>
        <dbReference type="ARBA" id="ARBA00022989"/>
    </source>
</evidence>
<evidence type="ECO:0000256" key="8">
    <source>
        <dbReference type="SAM" id="Phobius"/>
    </source>
</evidence>
<evidence type="ECO:0000256" key="2">
    <source>
        <dbReference type="ARBA" id="ARBA00022692"/>
    </source>
</evidence>
<dbReference type="GO" id="GO:0004930">
    <property type="term" value="F:G protein-coupled receptor activity"/>
    <property type="evidence" value="ECO:0007669"/>
    <property type="project" value="UniProtKB-KW"/>
</dbReference>
<gene>
    <name evidence="10" type="ORF">SBAD_LOCUS12754</name>
</gene>
<dbReference type="GO" id="GO:0005886">
    <property type="term" value="C:plasma membrane"/>
    <property type="evidence" value="ECO:0007669"/>
    <property type="project" value="TreeGrafter"/>
</dbReference>
<evidence type="ECO:0000256" key="4">
    <source>
        <dbReference type="ARBA" id="ARBA00023040"/>
    </source>
</evidence>
<organism evidence="12">
    <name type="scientific">Soboliphyme baturini</name>
    <dbReference type="NCBI Taxonomy" id="241478"/>
    <lineage>
        <taxon>Eukaryota</taxon>
        <taxon>Metazoa</taxon>
        <taxon>Ecdysozoa</taxon>
        <taxon>Nematoda</taxon>
        <taxon>Enoplea</taxon>
        <taxon>Dorylaimia</taxon>
        <taxon>Dioctophymatida</taxon>
        <taxon>Dioctophymatoidea</taxon>
        <taxon>Soboliphymatidae</taxon>
        <taxon>Soboliphyme</taxon>
    </lineage>
</organism>
<dbReference type="PROSITE" id="PS50262">
    <property type="entry name" value="G_PROTEIN_RECEP_F1_2"/>
    <property type="match status" value="1"/>
</dbReference>
<evidence type="ECO:0000256" key="7">
    <source>
        <dbReference type="ARBA" id="ARBA00023224"/>
    </source>
</evidence>
<dbReference type="EMBL" id="UZAM01018716">
    <property type="protein sequence ID" value="VDP51603.1"/>
    <property type="molecule type" value="Genomic_DNA"/>
</dbReference>
<keyword evidence="4" id="KW-0297">G-protein coupled receptor</keyword>
<dbReference type="PRINTS" id="PR00237">
    <property type="entry name" value="GPCRRHODOPSN"/>
</dbReference>
<feature type="domain" description="G-protein coupled receptors family 1 profile" evidence="9">
    <location>
        <begin position="42"/>
        <end position="214"/>
    </location>
</feature>
<keyword evidence="2 8" id="KW-0812">Transmembrane</keyword>
<keyword evidence="5 8" id="KW-0472">Membrane</keyword>
<keyword evidence="3 8" id="KW-1133">Transmembrane helix</keyword>
<dbReference type="AlphaFoldDB" id="A0A183JA56"/>
<dbReference type="Proteomes" id="UP000270296">
    <property type="component" value="Unassembled WGS sequence"/>
</dbReference>
<reference evidence="12" key="1">
    <citation type="submission" date="2016-06" db="UniProtKB">
        <authorList>
            <consortium name="WormBaseParasite"/>
        </authorList>
    </citation>
    <scope>IDENTIFICATION</scope>
</reference>
<evidence type="ECO:0000313" key="10">
    <source>
        <dbReference type="EMBL" id="VDP51603.1"/>
    </source>
</evidence>
<evidence type="ECO:0000259" key="9">
    <source>
        <dbReference type="PROSITE" id="PS50262"/>
    </source>
</evidence>
<accession>A0A183JA56</accession>
<dbReference type="Pfam" id="PF00001">
    <property type="entry name" value="7tm_1"/>
    <property type="match status" value="1"/>
</dbReference>
<dbReference type="SUPFAM" id="SSF81321">
    <property type="entry name" value="Family A G protein-coupled receptor-like"/>
    <property type="match status" value="1"/>
</dbReference>
<evidence type="ECO:0000313" key="12">
    <source>
        <dbReference type="WBParaSite" id="SBAD_0001316501-mRNA-1"/>
    </source>
</evidence>
<dbReference type="PANTHER" id="PTHR45695">
    <property type="entry name" value="LEUCOKININ RECEPTOR-RELATED"/>
    <property type="match status" value="1"/>
</dbReference>
<keyword evidence="7" id="KW-0807">Transducer</keyword>
<dbReference type="InterPro" id="IPR000276">
    <property type="entry name" value="GPCR_Rhodpsn"/>
</dbReference>
<protein>
    <submittedName>
        <fullName evidence="12">G_PROTEIN_RECEP_F1_2 domain-containing protein</fullName>
    </submittedName>
</protein>
<evidence type="ECO:0000313" key="11">
    <source>
        <dbReference type="Proteomes" id="UP000270296"/>
    </source>
</evidence>
<sequence length="274" mass="30991">MNGNASDDSDMSLSAGLHQLGQAELAVWFILYGLIASLSISGNLLVLYVFYSCSRLRTITNYFIINLAVADMVTGMLAIPFKFQAALLQQWFLPSFLCSLVPFIETMSLSVSVFTLSASAVDRLRAISLKNRKALSECSAKLLLVVIWMVSIAFSLPYGIGHNVFDFPTGPNSSVHVCLPIHEEQTWWKAYNVYLTIIQYFVPLVIINCAYCFIGYQIWLTKPVMKVSDQSFEKSKRTVRIFRTTYLNNVQKQNHCKIYCLTPLSFPWTAFALR</sequence>
<comment type="subcellular location">
    <subcellularLocation>
        <location evidence="1">Membrane</location>
        <topology evidence="1">Multi-pass membrane protein</topology>
    </subcellularLocation>
</comment>
<feature type="transmembrane region" description="Helical" evidence="8">
    <location>
        <begin position="142"/>
        <end position="160"/>
    </location>
</feature>
<evidence type="ECO:0000256" key="1">
    <source>
        <dbReference type="ARBA" id="ARBA00004141"/>
    </source>
</evidence>
<feature type="transmembrane region" description="Helical" evidence="8">
    <location>
        <begin position="197"/>
        <end position="216"/>
    </location>
</feature>
<feature type="transmembrane region" description="Helical" evidence="8">
    <location>
        <begin position="62"/>
        <end position="79"/>
    </location>
</feature>
<dbReference type="Gene3D" id="1.20.1070.10">
    <property type="entry name" value="Rhodopsin 7-helix transmembrane proteins"/>
    <property type="match status" value="1"/>
</dbReference>
<keyword evidence="6" id="KW-0675">Receptor</keyword>
<reference evidence="10 11" key="2">
    <citation type="submission" date="2018-11" db="EMBL/GenBank/DDBJ databases">
        <authorList>
            <consortium name="Pathogen Informatics"/>
        </authorList>
    </citation>
    <scope>NUCLEOTIDE SEQUENCE [LARGE SCALE GENOMIC DNA]</scope>
</reference>
<dbReference type="InterPro" id="IPR017452">
    <property type="entry name" value="GPCR_Rhodpsn_7TM"/>
</dbReference>
<keyword evidence="11" id="KW-1185">Reference proteome</keyword>
<feature type="transmembrane region" description="Helical" evidence="8">
    <location>
        <begin position="91"/>
        <end position="121"/>
    </location>
</feature>
<evidence type="ECO:0000256" key="6">
    <source>
        <dbReference type="ARBA" id="ARBA00023170"/>
    </source>
</evidence>
<dbReference type="OrthoDB" id="9445642at2759"/>